<gene>
    <name evidence="2" type="ORF">E6K73_01375</name>
</gene>
<dbReference type="AlphaFoldDB" id="A0A538SPV3"/>
<protein>
    <submittedName>
        <fullName evidence="2">DUF4386 domain-containing protein</fullName>
    </submittedName>
</protein>
<comment type="caution">
    <text evidence="2">The sequence shown here is derived from an EMBL/GenBank/DDBJ whole genome shotgun (WGS) entry which is preliminary data.</text>
</comment>
<sequence length="223" mass="23169">MTRRTNARVAGITFLLYIALGIPAMILSGKATRGQGIAAQLASIAQHASDLHIAAVLDLFSGFCALVLGVTLYAITRDQDPDLAMLGLTFRVGEGVIGGISVQRSQGLLWLATAAGPSAPSPEAAHALGSFLLHGQGGGISAIFFAMGSMLFSWLLLRGRMIPAALAWLGVLASVLAAVGLPLQLAGVLPDSFTWFIWLPMAAFEIPLALWLLVKGAAVPGRA</sequence>
<feature type="transmembrane region" description="Helical" evidence="1">
    <location>
        <begin position="195"/>
        <end position="214"/>
    </location>
</feature>
<proteinExistence type="predicted"/>
<name>A0A538SPV3_UNCEI</name>
<feature type="transmembrane region" description="Helical" evidence="1">
    <location>
        <begin position="52"/>
        <end position="76"/>
    </location>
</feature>
<evidence type="ECO:0000313" key="2">
    <source>
        <dbReference type="EMBL" id="TMQ53387.1"/>
    </source>
</evidence>
<feature type="transmembrane region" description="Helical" evidence="1">
    <location>
        <begin position="138"/>
        <end position="157"/>
    </location>
</feature>
<reference evidence="2 3" key="1">
    <citation type="journal article" date="2019" name="Nat. Microbiol.">
        <title>Mediterranean grassland soil C-N compound turnover is dependent on rainfall and depth, and is mediated by genomically divergent microorganisms.</title>
        <authorList>
            <person name="Diamond S."/>
            <person name="Andeer P.F."/>
            <person name="Li Z."/>
            <person name="Crits-Christoph A."/>
            <person name="Burstein D."/>
            <person name="Anantharaman K."/>
            <person name="Lane K.R."/>
            <person name="Thomas B.C."/>
            <person name="Pan C."/>
            <person name="Northen T.R."/>
            <person name="Banfield J.F."/>
        </authorList>
    </citation>
    <scope>NUCLEOTIDE SEQUENCE [LARGE SCALE GENOMIC DNA]</scope>
    <source>
        <strain evidence="2">WS_3</strain>
    </source>
</reference>
<dbReference type="Pfam" id="PF14329">
    <property type="entry name" value="DUF4386"/>
    <property type="match status" value="1"/>
</dbReference>
<accession>A0A538SPV3</accession>
<evidence type="ECO:0000256" key="1">
    <source>
        <dbReference type="SAM" id="Phobius"/>
    </source>
</evidence>
<feature type="transmembrane region" description="Helical" evidence="1">
    <location>
        <begin position="164"/>
        <end position="183"/>
    </location>
</feature>
<keyword evidence="1" id="KW-0472">Membrane</keyword>
<evidence type="ECO:0000313" key="3">
    <source>
        <dbReference type="Proteomes" id="UP000320184"/>
    </source>
</evidence>
<dbReference type="InterPro" id="IPR025495">
    <property type="entry name" value="DUF4386"/>
</dbReference>
<keyword evidence="1" id="KW-1133">Transmembrane helix</keyword>
<dbReference type="Proteomes" id="UP000320184">
    <property type="component" value="Unassembled WGS sequence"/>
</dbReference>
<organism evidence="2 3">
    <name type="scientific">Eiseniibacteriota bacterium</name>
    <dbReference type="NCBI Taxonomy" id="2212470"/>
    <lineage>
        <taxon>Bacteria</taxon>
        <taxon>Candidatus Eiseniibacteriota</taxon>
    </lineage>
</organism>
<keyword evidence="1" id="KW-0812">Transmembrane</keyword>
<dbReference type="EMBL" id="VBOT01000018">
    <property type="protein sequence ID" value="TMQ53387.1"/>
    <property type="molecule type" value="Genomic_DNA"/>
</dbReference>